<dbReference type="InterPro" id="IPR000490">
    <property type="entry name" value="Glyco_hydro_17"/>
</dbReference>
<protein>
    <submittedName>
        <fullName evidence="10">Uncharacterized protein</fullName>
    </submittedName>
</protein>
<dbReference type="OrthoDB" id="941679at2759"/>
<evidence type="ECO:0000313" key="11">
    <source>
        <dbReference type="Proteomes" id="UP000748025"/>
    </source>
</evidence>
<comment type="subcellular location">
    <subcellularLocation>
        <location evidence="1">Secreted</location>
        <location evidence="1">Cell wall</location>
    </subcellularLocation>
</comment>
<sequence>MSLRTWLICSLVLAPLSAGQPAGKLRLHQERQIIPYGLDIIVYDEDVTSAMRVQEVIEWVNEAGALVGTATENVLLLPTSLAPTAVTKETATSRTTTPLCTKTLLIPGHSKLPSQNGGGILPLPAGPQETTTAVKTAGPQPTDNVVAPYRPAGGNKDTYDRFGVSYTPYRADQGCKSQQDIDDDFRRMAGSYSVVRIYGTNCNQVPMVYSAAKAHGMKLFLGIWEPSAVQEEADNIIAGINGDWNIVHTVSVGNELVNNGQATPGQIIQAVRRARSILRAAGYNGPVVAVDTFVAVVAHPELCNESDYCAINAHAFFDSTVGAEESGRWLQRTISNVRSAISSPDKKIVITETGWPTRGASNGRAIPSLENQKLALHSIKQQFGSNPGSIFLFSAFNDLWKKKDMATFNADQYWGIEGAVSSCDQ</sequence>
<dbReference type="GO" id="GO:0009277">
    <property type="term" value="C:fungal-type cell wall"/>
    <property type="evidence" value="ECO:0007669"/>
    <property type="project" value="TreeGrafter"/>
</dbReference>
<evidence type="ECO:0000256" key="5">
    <source>
        <dbReference type="ARBA" id="ARBA00022729"/>
    </source>
</evidence>
<dbReference type="InterPro" id="IPR050732">
    <property type="entry name" value="Beta-glucan_modifiers"/>
</dbReference>
<dbReference type="Pfam" id="PF00332">
    <property type="entry name" value="Glyco_hydro_17"/>
    <property type="match status" value="1"/>
</dbReference>
<evidence type="ECO:0000256" key="1">
    <source>
        <dbReference type="ARBA" id="ARBA00004191"/>
    </source>
</evidence>
<evidence type="ECO:0000256" key="4">
    <source>
        <dbReference type="ARBA" id="ARBA00022525"/>
    </source>
</evidence>
<reference evidence="10" key="1">
    <citation type="journal article" date="2020" name="bioRxiv">
        <title>Whole genome comparisons of ergot fungi reveals the divergence and evolution of species within the genus Claviceps are the result of varying mechanisms driving genome evolution and host range expansion.</title>
        <authorList>
            <person name="Wyka S.A."/>
            <person name="Mondo S.J."/>
            <person name="Liu M."/>
            <person name="Dettman J."/>
            <person name="Nalam V."/>
            <person name="Broders K.D."/>
        </authorList>
    </citation>
    <scope>NUCLEOTIDE SEQUENCE</scope>
    <source>
        <strain evidence="10">CCC 602</strain>
    </source>
</reference>
<evidence type="ECO:0000313" key="10">
    <source>
        <dbReference type="EMBL" id="KAG6007670.1"/>
    </source>
</evidence>
<feature type="chain" id="PRO_5040155353" evidence="9">
    <location>
        <begin position="20"/>
        <end position="425"/>
    </location>
</feature>
<dbReference type="GO" id="GO:0071555">
    <property type="term" value="P:cell wall organization"/>
    <property type="evidence" value="ECO:0007669"/>
    <property type="project" value="TreeGrafter"/>
</dbReference>
<evidence type="ECO:0000256" key="2">
    <source>
        <dbReference type="ARBA" id="ARBA00008773"/>
    </source>
</evidence>
<dbReference type="GO" id="GO:0042973">
    <property type="term" value="F:glucan endo-1,3-beta-D-glucosidase activity"/>
    <property type="evidence" value="ECO:0007669"/>
    <property type="project" value="TreeGrafter"/>
</dbReference>
<dbReference type="PANTHER" id="PTHR16631:SF14">
    <property type="entry name" value="FAMILY 17 GLUCOSIDASE SCW10-RELATED"/>
    <property type="match status" value="1"/>
</dbReference>
<dbReference type="SUPFAM" id="SSF51445">
    <property type="entry name" value="(Trans)glycosidases"/>
    <property type="match status" value="1"/>
</dbReference>
<dbReference type="Gene3D" id="3.20.20.80">
    <property type="entry name" value="Glycosidases"/>
    <property type="match status" value="1"/>
</dbReference>
<keyword evidence="11" id="KW-1185">Reference proteome</keyword>
<feature type="compositionally biased region" description="Polar residues" evidence="8">
    <location>
        <begin position="130"/>
        <end position="143"/>
    </location>
</feature>
<feature type="region of interest" description="Disordered" evidence="8">
    <location>
        <begin position="130"/>
        <end position="152"/>
    </location>
</feature>
<evidence type="ECO:0000256" key="8">
    <source>
        <dbReference type="SAM" id="MobiDB-lite"/>
    </source>
</evidence>
<comment type="similarity">
    <text evidence="2 7">Belongs to the glycosyl hydrolase 17 family.</text>
</comment>
<dbReference type="GO" id="GO:0009986">
    <property type="term" value="C:cell surface"/>
    <property type="evidence" value="ECO:0007669"/>
    <property type="project" value="TreeGrafter"/>
</dbReference>
<dbReference type="Proteomes" id="UP000748025">
    <property type="component" value="Unassembled WGS sequence"/>
</dbReference>
<dbReference type="EMBL" id="SRPW01001080">
    <property type="protein sequence ID" value="KAG6007670.1"/>
    <property type="molecule type" value="Genomic_DNA"/>
</dbReference>
<accession>A0A9P7SXT1</accession>
<evidence type="ECO:0000256" key="6">
    <source>
        <dbReference type="ARBA" id="ARBA00022801"/>
    </source>
</evidence>
<comment type="caution">
    <text evidence="10">The sequence shown here is derived from an EMBL/GenBank/DDBJ whole genome shotgun (WGS) entry which is preliminary data.</text>
</comment>
<dbReference type="GO" id="GO:0005975">
    <property type="term" value="P:carbohydrate metabolic process"/>
    <property type="evidence" value="ECO:0007669"/>
    <property type="project" value="InterPro"/>
</dbReference>
<dbReference type="InterPro" id="IPR017853">
    <property type="entry name" value="GH"/>
</dbReference>
<dbReference type="PANTHER" id="PTHR16631">
    <property type="entry name" value="GLUCAN 1,3-BETA-GLUCOSIDASE"/>
    <property type="match status" value="1"/>
</dbReference>
<evidence type="ECO:0000256" key="9">
    <source>
        <dbReference type="SAM" id="SignalP"/>
    </source>
</evidence>
<keyword evidence="5 9" id="KW-0732">Signal</keyword>
<organism evidence="10 11">
    <name type="scientific">Claviceps pusilla</name>
    <dbReference type="NCBI Taxonomy" id="123648"/>
    <lineage>
        <taxon>Eukaryota</taxon>
        <taxon>Fungi</taxon>
        <taxon>Dikarya</taxon>
        <taxon>Ascomycota</taxon>
        <taxon>Pezizomycotina</taxon>
        <taxon>Sordariomycetes</taxon>
        <taxon>Hypocreomycetidae</taxon>
        <taxon>Hypocreales</taxon>
        <taxon>Clavicipitaceae</taxon>
        <taxon>Claviceps</taxon>
    </lineage>
</organism>
<name>A0A9P7SXT1_9HYPO</name>
<keyword evidence="6" id="KW-0378">Hydrolase</keyword>
<gene>
    <name evidence="10" type="ORF">E4U43_000278</name>
</gene>
<evidence type="ECO:0000256" key="7">
    <source>
        <dbReference type="RuleBase" id="RU004335"/>
    </source>
</evidence>
<keyword evidence="4" id="KW-0964">Secreted</keyword>
<dbReference type="AlphaFoldDB" id="A0A9P7SXT1"/>
<keyword evidence="3" id="KW-0134">Cell wall</keyword>
<feature type="signal peptide" evidence="9">
    <location>
        <begin position="1"/>
        <end position="19"/>
    </location>
</feature>
<proteinExistence type="inferred from homology"/>
<evidence type="ECO:0000256" key="3">
    <source>
        <dbReference type="ARBA" id="ARBA00022512"/>
    </source>
</evidence>
<dbReference type="GO" id="GO:0005576">
    <property type="term" value="C:extracellular region"/>
    <property type="evidence" value="ECO:0007669"/>
    <property type="project" value="TreeGrafter"/>
</dbReference>